<dbReference type="PANTHER" id="PTHR39186:SF1">
    <property type="entry name" value="DUF2071 DOMAIN-CONTAINING PROTEIN"/>
    <property type="match status" value="1"/>
</dbReference>
<dbReference type="OrthoDB" id="150993at2"/>
<name>A0A3N0C3K1_9MICC</name>
<dbReference type="AlphaFoldDB" id="A0A3N0C3K1"/>
<organism evidence="1 2">
    <name type="scientific">Arthrobacter oryzae</name>
    <dbReference type="NCBI Taxonomy" id="409290"/>
    <lineage>
        <taxon>Bacteria</taxon>
        <taxon>Bacillati</taxon>
        <taxon>Actinomycetota</taxon>
        <taxon>Actinomycetes</taxon>
        <taxon>Micrococcales</taxon>
        <taxon>Micrococcaceae</taxon>
        <taxon>Arthrobacter</taxon>
    </lineage>
</organism>
<reference evidence="1 2" key="1">
    <citation type="submission" date="2018-10" db="EMBL/GenBank/DDBJ databases">
        <title>Genome sequencing of Arthrobacter oryzae TNB02.</title>
        <authorList>
            <person name="Cho Y.-J."/>
            <person name="Cho A."/>
            <person name="Kim O.-S."/>
        </authorList>
    </citation>
    <scope>NUCLEOTIDE SEQUENCE [LARGE SCALE GENOMIC DNA]</scope>
    <source>
        <strain evidence="1 2">TNB02</strain>
    </source>
</reference>
<keyword evidence="2" id="KW-1185">Reference proteome</keyword>
<sequence>MGQHWTDAVFLHWRIPEPAAAAFMPPGVVPDTFDGAAWVGLIGFRMKGAGLGRGPGIPYFGSFNEINVRLYSREPDGSRGVVFLTLDAGRLAVVLAARTAGIPYVWSQDRFRASNPADPSTGYSVRRFGGGARSDFAVTPAFDDPATDELSVHLTARFGLHTRFRDKTLYVPNTHTPWPLYRAKVTTLEDQLIAAAGIEVAGPPDSVLFSPGVFTRFGRPRALQA</sequence>
<dbReference type="InterPro" id="IPR023375">
    <property type="entry name" value="ADC_dom_sf"/>
</dbReference>
<dbReference type="InterPro" id="IPR018644">
    <property type="entry name" value="DUF2071"/>
</dbReference>
<accession>A0A3N0C3K1</accession>
<dbReference type="PANTHER" id="PTHR39186">
    <property type="entry name" value="DUF2071 FAMILY PROTEIN"/>
    <property type="match status" value="1"/>
</dbReference>
<dbReference type="RefSeq" id="WP_123254851.1">
    <property type="nucleotide sequence ID" value="NZ_RBED01000080.1"/>
</dbReference>
<comment type="caution">
    <text evidence="1">The sequence shown here is derived from an EMBL/GenBank/DDBJ whole genome shotgun (WGS) entry which is preliminary data.</text>
</comment>
<dbReference type="Proteomes" id="UP000273807">
    <property type="component" value="Unassembled WGS sequence"/>
</dbReference>
<protein>
    <submittedName>
        <fullName evidence="1">DUF2071 domain-containing protein</fullName>
    </submittedName>
</protein>
<evidence type="ECO:0000313" key="2">
    <source>
        <dbReference type="Proteomes" id="UP000273807"/>
    </source>
</evidence>
<dbReference type="EMBL" id="RBED01000080">
    <property type="protein sequence ID" value="RNL57152.1"/>
    <property type="molecule type" value="Genomic_DNA"/>
</dbReference>
<evidence type="ECO:0000313" key="1">
    <source>
        <dbReference type="EMBL" id="RNL57152.1"/>
    </source>
</evidence>
<proteinExistence type="predicted"/>
<gene>
    <name evidence="1" type="ORF">D7003_07570</name>
</gene>
<dbReference type="Pfam" id="PF09844">
    <property type="entry name" value="DUF2071"/>
    <property type="match status" value="1"/>
</dbReference>
<dbReference type="SUPFAM" id="SSF160104">
    <property type="entry name" value="Acetoacetate decarboxylase-like"/>
    <property type="match status" value="1"/>
</dbReference>